<dbReference type="InterPro" id="IPR037523">
    <property type="entry name" value="VOC_core"/>
</dbReference>
<dbReference type="Proteomes" id="UP000217736">
    <property type="component" value="Chromosome"/>
</dbReference>
<name>A0A1Z4EE47_9MYCO</name>
<dbReference type="RefSeq" id="WP_096437654.1">
    <property type="nucleotide sequence ID" value="NZ_AP018164.1"/>
</dbReference>
<gene>
    <name evidence="1" type="ORF">MSG_01055</name>
</gene>
<reference evidence="2" key="1">
    <citation type="submission" date="2017-06" db="EMBL/GenBank/DDBJ databases">
        <title>Complete Genome Sequence of Mycobacterium shigaense.</title>
        <authorList>
            <person name="Fukano H."/>
            <person name="Yoshida M."/>
            <person name="Kazumi Y."/>
            <person name="Ogura Y."/>
            <person name="Mitarai S."/>
            <person name="Hayashi T."/>
            <person name="Hoshino Y."/>
        </authorList>
    </citation>
    <scope>NUCLEOTIDE SEQUENCE [LARGE SCALE GENOMIC DNA]</scope>
    <source>
        <strain evidence="2">UN-152</strain>
    </source>
</reference>
<dbReference type="OrthoDB" id="485032at2"/>
<organism evidence="1 2">
    <name type="scientific">Mycobacterium shigaense</name>
    <dbReference type="NCBI Taxonomy" id="722731"/>
    <lineage>
        <taxon>Bacteria</taxon>
        <taxon>Bacillati</taxon>
        <taxon>Actinomycetota</taxon>
        <taxon>Actinomycetes</taxon>
        <taxon>Mycobacteriales</taxon>
        <taxon>Mycobacteriaceae</taxon>
        <taxon>Mycobacterium</taxon>
        <taxon>Mycobacterium simiae complex</taxon>
    </lineage>
</organism>
<accession>A0A1Z4EE47</accession>
<keyword evidence="2" id="KW-1185">Reference proteome</keyword>
<dbReference type="InterPro" id="IPR029068">
    <property type="entry name" value="Glyas_Bleomycin-R_OHBP_Dase"/>
</dbReference>
<dbReference type="Gene3D" id="3.10.180.10">
    <property type="entry name" value="2,3-Dihydroxybiphenyl 1,2-Dioxygenase, domain 1"/>
    <property type="match status" value="1"/>
</dbReference>
<evidence type="ECO:0000313" key="2">
    <source>
        <dbReference type="Proteomes" id="UP000217736"/>
    </source>
</evidence>
<evidence type="ECO:0000313" key="1">
    <source>
        <dbReference type="EMBL" id="BAX91214.1"/>
    </source>
</evidence>
<dbReference type="SUPFAM" id="SSF54593">
    <property type="entry name" value="Glyoxalase/Bleomycin resistance protein/Dihydroxybiphenyl dioxygenase"/>
    <property type="match status" value="1"/>
</dbReference>
<dbReference type="EMBL" id="AP018164">
    <property type="protein sequence ID" value="BAX91214.1"/>
    <property type="molecule type" value="Genomic_DNA"/>
</dbReference>
<dbReference type="PROSITE" id="PS51819">
    <property type="entry name" value="VOC"/>
    <property type="match status" value="1"/>
</dbReference>
<dbReference type="KEGG" id="mshg:MSG_01055"/>
<dbReference type="Pfam" id="PF00903">
    <property type="entry name" value="Glyoxalase"/>
    <property type="match status" value="1"/>
</dbReference>
<dbReference type="InterPro" id="IPR004360">
    <property type="entry name" value="Glyas_Fos-R_dOase_dom"/>
</dbReference>
<proteinExistence type="predicted"/>
<dbReference type="AlphaFoldDB" id="A0A1Z4EE47"/>
<protein>
    <submittedName>
        <fullName evidence="1">Glyoxalase</fullName>
    </submittedName>
</protein>
<sequence length="142" mass="15485">MVDMHLEVHVVPVSDVERSKRFYQSLGWRLDTDVAPGDDVRIVQFTPPGSACSITFGTGITPAAPGSAQGVLTVSEIESARADFVSRGIETSAIWHGVPFPQEARLPGPDPEHTSYQSYFSFTDPDGNRWLVQEVTTRVVGP</sequence>